<organism evidence="3 4">
    <name type="scientific">Ignelater luminosus</name>
    <name type="common">Cucubano</name>
    <name type="synonym">Pyrophorus luminosus</name>
    <dbReference type="NCBI Taxonomy" id="2038154"/>
    <lineage>
        <taxon>Eukaryota</taxon>
        <taxon>Metazoa</taxon>
        <taxon>Ecdysozoa</taxon>
        <taxon>Arthropoda</taxon>
        <taxon>Hexapoda</taxon>
        <taxon>Insecta</taxon>
        <taxon>Pterygota</taxon>
        <taxon>Neoptera</taxon>
        <taxon>Endopterygota</taxon>
        <taxon>Coleoptera</taxon>
        <taxon>Polyphaga</taxon>
        <taxon>Elateriformia</taxon>
        <taxon>Elateroidea</taxon>
        <taxon>Elateridae</taxon>
        <taxon>Agrypninae</taxon>
        <taxon>Pyrophorini</taxon>
        <taxon>Ignelater</taxon>
    </lineage>
</organism>
<feature type="region of interest" description="Disordered" evidence="1">
    <location>
        <begin position="20"/>
        <end position="92"/>
    </location>
</feature>
<keyword evidence="4" id="KW-1185">Reference proteome</keyword>
<feature type="domain" description="PiggyBac transposable element-derived protein" evidence="2">
    <location>
        <begin position="157"/>
        <end position="235"/>
    </location>
</feature>
<dbReference type="InterPro" id="IPR029526">
    <property type="entry name" value="PGBD"/>
</dbReference>
<sequence>MSYEKEQKRLLELWNEVMSASESDLSPDASDYEPSHNSDSDSDPVTPQKRTKIFSSNEPHSERRNEMKFDGSTNSDQPIQKPQPSTSSSSNNIDEIIEQVIAHNINYEDESDEDNINQETNTNFAWMQVFGIHLNDFSFTENNSGIRRHIYDDYQKSPYDFYKMLITDEIFQLFVNETNLYAHQEKTKNSTPNSRIKQRRDTGQVEMDKFIGCLMWMGLMQLPSISSYWCRNNQMKSYNSSLRRGVKWYRKHAIELVIEAAIVNAYWLHQYVTNDKMTITKFRKEVIKGLVQTETLTTSNESNNDLEQKLSVQEHRRSFW</sequence>
<dbReference type="EMBL" id="VTPC01090647">
    <property type="protein sequence ID" value="KAF2882178.1"/>
    <property type="molecule type" value="Genomic_DNA"/>
</dbReference>
<dbReference type="Pfam" id="PF13843">
    <property type="entry name" value="DDE_Tnp_1_7"/>
    <property type="match status" value="1"/>
</dbReference>
<evidence type="ECO:0000256" key="1">
    <source>
        <dbReference type="SAM" id="MobiDB-lite"/>
    </source>
</evidence>
<gene>
    <name evidence="3" type="ORF">ILUMI_24004</name>
</gene>
<feature type="compositionally biased region" description="Basic and acidic residues" evidence="1">
    <location>
        <begin position="59"/>
        <end position="69"/>
    </location>
</feature>
<dbReference type="AlphaFoldDB" id="A0A8K0G1C2"/>
<dbReference type="OrthoDB" id="6775937at2759"/>
<reference evidence="3" key="1">
    <citation type="submission" date="2019-08" db="EMBL/GenBank/DDBJ databases">
        <title>The genome of the North American firefly Photinus pyralis.</title>
        <authorList>
            <consortium name="Photinus pyralis genome working group"/>
            <person name="Fallon T.R."/>
            <person name="Sander Lower S.E."/>
            <person name="Weng J.-K."/>
        </authorList>
    </citation>
    <scope>NUCLEOTIDE SEQUENCE</scope>
    <source>
        <strain evidence="3">TRF0915ILg1</strain>
        <tissue evidence="3">Whole body</tissue>
    </source>
</reference>
<evidence type="ECO:0000313" key="4">
    <source>
        <dbReference type="Proteomes" id="UP000801492"/>
    </source>
</evidence>
<accession>A0A8K0G1C2</accession>
<feature type="compositionally biased region" description="Low complexity" evidence="1">
    <location>
        <begin position="77"/>
        <end position="90"/>
    </location>
</feature>
<proteinExistence type="predicted"/>
<dbReference type="PANTHER" id="PTHR46599">
    <property type="entry name" value="PIGGYBAC TRANSPOSABLE ELEMENT-DERIVED PROTEIN 4"/>
    <property type="match status" value="1"/>
</dbReference>
<evidence type="ECO:0000259" key="2">
    <source>
        <dbReference type="Pfam" id="PF13843"/>
    </source>
</evidence>
<comment type="caution">
    <text evidence="3">The sequence shown here is derived from an EMBL/GenBank/DDBJ whole genome shotgun (WGS) entry which is preliminary data.</text>
</comment>
<dbReference type="Proteomes" id="UP000801492">
    <property type="component" value="Unassembled WGS sequence"/>
</dbReference>
<dbReference type="PANTHER" id="PTHR46599:SF3">
    <property type="entry name" value="PIGGYBAC TRANSPOSABLE ELEMENT-DERIVED PROTEIN 4"/>
    <property type="match status" value="1"/>
</dbReference>
<protein>
    <recommendedName>
        <fullName evidence="2">PiggyBac transposable element-derived protein domain-containing protein</fullName>
    </recommendedName>
</protein>
<evidence type="ECO:0000313" key="3">
    <source>
        <dbReference type="EMBL" id="KAF2882178.1"/>
    </source>
</evidence>
<name>A0A8K0G1C2_IGNLU</name>